<dbReference type="RefSeq" id="WP_184003448.1">
    <property type="nucleotide sequence ID" value="NZ_BAABIF010000002.1"/>
</dbReference>
<gene>
    <name evidence="2" type="ORF">FHR23_001999</name>
</gene>
<protein>
    <submittedName>
        <fullName evidence="2">Vacuolar-type H+-ATPase subunit H</fullName>
    </submittedName>
</protein>
<feature type="compositionally biased region" description="Basic and acidic residues" evidence="1">
    <location>
        <begin position="93"/>
        <end position="106"/>
    </location>
</feature>
<feature type="region of interest" description="Disordered" evidence="1">
    <location>
        <begin position="93"/>
        <end position="114"/>
    </location>
</feature>
<accession>A0A840YZ34</accession>
<reference evidence="2 3" key="1">
    <citation type="submission" date="2020-08" db="EMBL/GenBank/DDBJ databases">
        <title>Genomic Encyclopedia of Type Strains, Phase IV (KMG-IV): sequencing the most valuable type-strain genomes for metagenomic binning, comparative biology and taxonomic classification.</title>
        <authorList>
            <person name="Goeker M."/>
        </authorList>
    </citation>
    <scope>NUCLEOTIDE SEQUENCE [LARGE SCALE GENOMIC DNA]</scope>
    <source>
        <strain evidence="2 3">DSM 27203</strain>
    </source>
</reference>
<keyword evidence="3" id="KW-1185">Reference proteome</keyword>
<evidence type="ECO:0000313" key="3">
    <source>
        <dbReference type="Proteomes" id="UP000554342"/>
    </source>
</evidence>
<name>A0A840YZ34_9SPHN</name>
<dbReference type="PROSITE" id="PS51257">
    <property type="entry name" value="PROKAR_LIPOPROTEIN"/>
    <property type="match status" value="1"/>
</dbReference>
<sequence length="114" mass="12040">MRTGILFAALALTSLTACHPKTPQEKQAEQLQHEADARADALTAAADNKASDMEAQAEGILNQAGQSGSFEARRLKVRADALKTEAKLVRQEGAAKARAIRDEGKAKASAVLAQ</sequence>
<organism evidence="2 3">
    <name type="scientific">Stakelama sediminis</name>
    <dbReference type="NCBI Taxonomy" id="463200"/>
    <lineage>
        <taxon>Bacteria</taxon>
        <taxon>Pseudomonadati</taxon>
        <taxon>Pseudomonadota</taxon>
        <taxon>Alphaproteobacteria</taxon>
        <taxon>Sphingomonadales</taxon>
        <taxon>Sphingomonadaceae</taxon>
        <taxon>Stakelama</taxon>
    </lineage>
</organism>
<evidence type="ECO:0000256" key="1">
    <source>
        <dbReference type="SAM" id="MobiDB-lite"/>
    </source>
</evidence>
<dbReference type="EMBL" id="JACIJI010000003">
    <property type="protein sequence ID" value="MBB5719061.1"/>
    <property type="molecule type" value="Genomic_DNA"/>
</dbReference>
<feature type="region of interest" description="Disordered" evidence="1">
    <location>
        <begin position="21"/>
        <end position="54"/>
    </location>
</feature>
<dbReference type="Proteomes" id="UP000554342">
    <property type="component" value="Unassembled WGS sequence"/>
</dbReference>
<proteinExistence type="predicted"/>
<evidence type="ECO:0000313" key="2">
    <source>
        <dbReference type="EMBL" id="MBB5719061.1"/>
    </source>
</evidence>
<dbReference type="AlphaFoldDB" id="A0A840YZ34"/>
<feature type="compositionally biased region" description="Basic and acidic residues" evidence="1">
    <location>
        <begin position="22"/>
        <end position="39"/>
    </location>
</feature>
<comment type="caution">
    <text evidence="2">The sequence shown here is derived from an EMBL/GenBank/DDBJ whole genome shotgun (WGS) entry which is preliminary data.</text>
</comment>